<evidence type="ECO:0000313" key="2">
    <source>
        <dbReference type="EMBL" id="KAK6940844.1"/>
    </source>
</evidence>
<sequence length="250" mass="27884">MSWDHHDVLDALPKYDMSNDCLTSAMLRSIAPYSENGSYAADVNTRTVICAMYLSINFQGSRYFITLLSWTWMGFLLYISAPLMNADNMFSSLVGLPFMWHLIPETDILPANLAHVPLKDSPFSVRGGLCGDEISYYKKVFSGERGAPEIYSTKLGFTQGLGSLFVLSYEWKDLKEEQNESCKVLEGMVKWHDGLCECNSGAAAAAAAAVEESWPKAYPNSIHLFDMLCKPLPTCSDELLQQISQPPHLQ</sequence>
<gene>
    <name evidence="2" type="ORF">RJ641_030375</name>
</gene>
<dbReference type="EMBL" id="JBAMMX010000005">
    <property type="protein sequence ID" value="KAK6940844.1"/>
    <property type="molecule type" value="Genomic_DNA"/>
</dbReference>
<evidence type="ECO:0000313" key="3">
    <source>
        <dbReference type="Proteomes" id="UP001370490"/>
    </source>
</evidence>
<keyword evidence="1" id="KW-0812">Transmembrane</keyword>
<dbReference type="InterPro" id="IPR045197">
    <property type="entry name" value="NUP210-like"/>
</dbReference>
<keyword evidence="1" id="KW-0472">Membrane</keyword>
<reference evidence="2 3" key="1">
    <citation type="submission" date="2023-12" db="EMBL/GenBank/DDBJ databases">
        <title>A high-quality genome assembly for Dillenia turbinata (Dilleniales).</title>
        <authorList>
            <person name="Chanderbali A."/>
        </authorList>
    </citation>
    <scope>NUCLEOTIDE SEQUENCE [LARGE SCALE GENOMIC DNA]</scope>
    <source>
        <strain evidence="2">LSX21</strain>
        <tissue evidence="2">Leaf</tissue>
    </source>
</reference>
<keyword evidence="1" id="KW-1133">Transmembrane helix</keyword>
<dbReference type="Proteomes" id="UP001370490">
    <property type="component" value="Unassembled WGS sequence"/>
</dbReference>
<keyword evidence="3" id="KW-1185">Reference proteome</keyword>
<dbReference type="PANTHER" id="PTHR23019:SF0">
    <property type="entry name" value="NUCLEAR PORE MEMBRANE GLYCOPROTEIN 210"/>
    <property type="match status" value="1"/>
</dbReference>
<feature type="non-terminal residue" evidence="2">
    <location>
        <position position="250"/>
    </location>
</feature>
<proteinExistence type="predicted"/>
<name>A0AAN8ZH18_9MAGN</name>
<feature type="transmembrane region" description="Helical" evidence="1">
    <location>
        <begin position="63"/>
        <end position="81"/>
    </location>
</feature>
<dbReference type="PANTHER" id="PTHR23019">
    <property type="entry name" value="NUCLEAR PORE MEMBRANE GLYCOPROTEIN GP210-RELATED"/>
    <property type="match status" value="1"/>
</dbReference>
<organism evidence="2 3">
    <name type="scientific">Dillenia turbinata</name>
    <dbReference type="NCBI Taxonomy" id="194707"/>
    <lineage>
        <taxon>Eukaryota</taxon>
        <taxon>Viridiplantae</taxon>
        <taxon>Streptophyta</taxon>
        <taxon>Embryophyta</taxon>
        <taxon>Tracheophyta</taxon>
        <taxon>Spermatophyta</taxon>
        <taxon>Magnoliopsida</taxon>
        <taxon>eudicotyledons</taxon>
        <taxon>Gunneridae</taxon>
        <taxon>Pentapetalae</taxon>
        <taxon>Dilleniales</taxon>
        <taxon>Dilleniaceae</taxon>
        <taxon>Dillenia</taxon>
    </lineage>
</organism>
<comment type="caution">
    <text evidence="2">The sequence shown here is derived from an EMBL/GenBank/DDBJ whole genome shotgun (WGS) entry which is preliminary data.</text>
</comment>
<protein>
    <submittedName>
        <fullName evidence="2">Uncharacterized protein</fullName>
    </submittedName>
</protein>
<dbReference type="AlphaFoldDB" id="A0AAN8ZH18"/>
<accession>A0AAN8ZH18</accession>
<evidence type="ECO:0000256" key="1">
    <source>
        <dbReference type="SAM" id="Phobius"/>
    </source>
</evidence>